<dbReference type="PROSITE" id="PS00571">
    <property type="entry name" value="AMIDASES"/>
    <property type="match status" value="1"/>
</dbReference>
<dbReference type="InterPro" id="IPR023631">
    <property type="entry name" value="Amidase_dom"/>
</dbReference>
<dbReference type="OrthoDB" id="6428749at2759"/>
<dbReference type="STRING" id="1330018.A0A167RAY3"/>
<evidence type="ECO:0000256" key="1">
    <source>
        <dbReference type="ARBA" id="ARBA00001311"/>
    </source>
</evidence>
<dbReference type="GO" id="GO:0004040">
    <property type="term" value="F:amidase activity"/>
    <property type="evidence" value="ECO:0007669"/>
    <property type="project" value="UniProtKB-EC"/>
</dbReference>
<dbReference type="PANTHER" id="PTHR46072:SF4">
    <property type="entry name" value="AMIDASE C550.07-RELATED"/>
    <property type="match status" value="1"/>
</dbReference>
<sequence length="548" mass="60795">MPIRAIPAIPSGNAEYTAKAKEINERMEAQIPTSLRLAPSVLANLPVDVTGIPETCGLLTEKELAITELDATDLCARLAKGELTAVETVSAYGKRAAIAHQLVHCLVDFFLDEAIDRAKELDEYFAREGKVVGPLHGLPISIKAREQVPVKGRFASGGFLSLVDISKDDCLMIKILRDLGAVFYVKTNQPQSINHLETVSFHGRTLNPYNINLTPGGSSGGESALLALKGSPIGLGNDGGGSIRDPCAKCGLYGLRPTSNTLPKGGYHHYHFTNDGSVAATGPMCRSARDIDLFIGAVRATQPYLKDQMLIPLPWNIPEKLDRKLRVGIMLHDGVVMPQPPMMRALRLAKAKLEATDEVDVVEYLPYEHELGYDTIREIYFEDGGATVRRVLKEGGEDILPLTEWVISPPHTFEHTVLGSWDLRYRRDKYKQAYSDYWNASGIDVLLCPPYPGTANPHDMARYWGYTAIWNLLDYPGVVFPTGLKLDPKLDVAYEFAEPMSEFDKYFRDFYDPEYMTGAPVCLQLVSRRFNDCMLMAAQRIVEKIILS</sequence>
<evidence type="ECO:0000313" key="8">
    <source>
        <dbReference type="Proteomes" id="UP000076738"/>
    </source>
</evidence>
<evidence type="ECO:0000256" key="5">
    <source>
        <dbReference type="PIRSR" id="PIRSR001221-1"/>
    </source>
</evidence>
<feature type="active site" description="Acyl-ester intermediate" evidence="5">
    <location>
        <position position="242"/>
    </location>
</feature>
<dbReference type="EC" id="3.5.1.4" evidence="3"/>
<evidence type="ECO:0000313" key="7">
    <source>
        <dbReference type="EMBL" id="KZP00731.1"/>
    </source>
</evidence>
<dbReference type="PANTHER" id="PTHR46072">
    <property type="entry name" value="AMIDASE-RELATED-RELATED"/>
    <property type="match status" value="1"/>
</dbReference>
<accession>A0A167RAY3</accession>
<dbReference type="InterPro" id="IPR020556">
    <property type="entry name" value="Amidase_CS"/>
</dbReference>
<keyword evidence="4" id="KW-0378">Hydrolase</keyword>
<dbReference type="EMBL" id="KV417268">
    <property type="protein sequence ID" value="KZP00731.1"/>
    <property type="molecule type" value="Genomic_DNA"/>
</dbReference>
<dbReference type="Gene3D" id="3.90.1300.10">
    <property type="entry name" value="Amidase signature (AS) domain"/>
    <property type="match status" value="1"/>
</dbReference>
<reference evidence="7 8" key="1">
    <citation type="journal article" date="2016" name="Mol. Biol. Evol.">
        <title>Comparative Genomics of Early-Diverging Mushroom-Forming Fungi Provides Insights into the Origins of Lignocellulose Decay Capabilities.</title>
        <authorList>
            <person name="Nagy L.G."/>
            <person name="Riley R."/>
            <person name="Tritt A."/>
            <person name="Adam C."/>
            <person name="Daum C."/>
            <person name="Floudas D."/>
            <person name="Sun H."/>
            <person name="Yadav J.S."/>
            <person name="Pangilinan J."/>
            <person name="Larsson K.H."/>
            <person name="Matsuura K."/>
            <person name="Barry K."/>
            <person name="Labutti K."/>
            <person name="Kuo R."/>
            <person name="Ohm R.A."/>
            <person name="Bhattacharya S.S."/>
            <person name="Shirouzu T."/>
            <person name="Yoshinaga Y."/>
            <person name="Martin F.M."/>
            <person name="Grigoriev I.V."/>
            <person name="Hibbett D.S."/>
        </authorList>
    </citation>
    <scope>NUCLEOTIDE SEQUENCE [LARGE SCALE GENOMIC DNA]</scope>
    <source>
        <strain evidence="7 8">TUFC12733</strain>
    </source>
</reference>
<organism evidence="7 8">
    <name type="scientific">Calocera viscosa (strain TUFC12733)</name>
    <dbReference type="NCBI Taxonomy" id="1330018"/>
    <lineage>
        <taxon>Eukaryota</taxon>
        <taxon>Fungi</taxon>
        <taxon>Dikarya</taxon>
        <taxon>Basidiomycota</taxon>
        <taxon>Agaricomycotina</taxon>
        <taxon>Dacrymycetes</taxon>
        <taxon>Dacrymycetales</taxon>
        <taxon>Dacrymycetaceae</taxon>
        <taxon>Calocera</taxon>
    </lineage>
</organism>
<protein>
    <recommendedName>
        <fullName evidence="3">amidase</fullName>
        <ecNumber evidence="3">3.5.1.4</ecNumber>
    </recommendedName>
</protein>
<feature type="active site" description="Charge relay system" evidence="5">
    <location>
        <position position="143"/>
    </location>
</feature>
<dbReference type="AlphaFoldDB" id="A0A167RAY3"/>
<dbReference type="PIRSF" id="PIRSF001221">
    <property type="entry name" value="Amidase_fungi"/>
    <property type="match status" value="1"/>
</dbReference>
<feature type="active site" description="Charge relay system" evidence="5">
    <location>
        <position position="218"/>
    </location>
</feature>
<dbReference type="Proteomes" id="UP000076738">
    <property type="component" value="Unassembled WGS sequence"/>
</dbReference>
<dbReference type="Pfam" id="PF01425">
    <property type="entry name" value="Amidase"/>
    <property type="match status" value="1"/>
</dbReference>
<evidence type="ECO:0000259" key="6">
    <source>
        <dbReference type="Pfam" id="PF01425"/>
    </source>
</evidence>
<evidence type="ECO:0000256" key="3">
    <source>
        <dbReference type="ARBA" id="ARBA00012922"/>
    </source>
</evidence>
<gene>
    <name evidence="7" type="ORF">CALVIDRAFT_560065</name>
</gene>
<comment type="similarity">
    <text evidence="2">Belongs to the amidase family.</text>
</comment>
<feature type="domain" description="Amidase" evidence="6">
    <location>
        <begin position="87"/>
        <end position="535"/>
    </location>
</feature>
<dbReference type="SUPFAM" id="SSF75304">
    <property type="entry name" value="Amidase signature (AS) enzymes"/>
    <property type="match status" value="1"/>
</dbReference>
<dbReference type="InterPro" id="IPR036928">
    <property type="entry name" value="AS_sf"/>
</dbReference>
<comment type="catalytic activity">
    <reaction evidence="1">
        <text>a monocarboxylic acid amide + H2O = a monocarboxylate + NH4(+)</text>
        <dbReference type="Rhea" id="RHEA:12020"/>
        <dbReference type="ChEBI" id="CHEBI:15377"/>
        <dbReference type="ChEBI" id="CHEBI:28938"/>
        <dbReference type="ChEBI" id="CHEBI:35757"/>
        <dbReference type="ChEBI" id="CHEBI:83628"/>
        <dbReference type="EC" id="3.5.1.4"/>
    </reaction>
</comment>
<evidence type="ECO:0000256" key="2">
    <source>
        <dbReference type="ARBA" id="ARBA00009199"/>
    </source>
</evidence>
<proteinExistence type="inferred from homology"/>
<evidence type="ECO:0000256" key="4">
    <source>
        <dbReference type="ARBA" id="ARBA00022801"/>
    </source>
</evidence>
<name>A0A167RAY3_CALVF</name>
<keyword evidence="8" id="KW-1185">Reference proteome</keyword>